<name>A0A2G2ZNU5_CAPAN</name>
<proteinExistence type="predicted"/>
<organism evidence="1 2">
    <name type="scientific">Capsicum annuum</name>
    <name type="common">Capsicum pepper</name>
    <dbReference type="NCBI Taxonomy" id="4072"/>
    <lineage>
        <taxon>Eukaryota</taxon>
        <taxon>Viridiplantae</taxon>
        <taxon>Streptophyta</taxon>
        <taxon>Embryophyta</taxon>
        <taxon>Tracheophyta</taxon>
        <taxon>Spermatophyta</taxon>
        <taxon>Magnoliopsida</taxon>
        <taxon>eudicotyledons</taxon>
        <taxon>Gunneridae</taxon>
        <taxon>Pentapetalae</taxon>
        <taxon>asterids</taxon>
        <taxon>lamiids</taxon>
        <taxon>Solanales</taxon>
        <taxon>Solanaceae</taxon>
        <taxon>Solanoideae</taxon>
        <taxon>Capsiceae</taxon>
        <taxon>Capsicum</taxon>
    </lineage>
</organism>
<dbReference type="STRING" id="4072.A0A2G2ZNU5"/>
<dbReference type="Gramene" id="PHT83643">
    <property type="protein sequence ID" value="PHT83643"/>
    <property type="gene ID" value="T459_12086"/>
</dbReference>
<evidence type="ECO:0000313" key="1">
    <source>
        <dbReference type="EMBL" id="PHT83643.1"/>
    </source>
</evidence>
<evidence type="ECO:0000313" key="2">
    <source>
        <dbReference type="Proteomes" id="UP000222542"/>
    </source>
</evidence>
<gene>
    <name evidence="1" type="ORF">T459_12086</name>
</gene>
<dbReference type="AlphaFoldDB" id="A0A2G2ZNU5"/>
<reference evidence="1 2" key="2">
    <citation type="journal article" date="2017" name="Genome Biol.">
        <title>New reference genome sequences of hot pepper reveal the massive evolution of plant disease-resistance genes by retroduplication.</title>
        <authorList>
            <person name="Kim S."/>
            <person name="Park J."/>
            <person name="Yeom S.I."/>
            <person name="Kim Y.M."/>
            <person name="Seo E."/>
            <person name="Kim K.T."/>
            <person name="Kim M.S."/>
            <person name="Lee J.M."/>
            <person name="Cheong K."/>
            <person name="Shin H.S."/>
            <person name="Kim S.B."/>
            <person name="Han K."/>
            <person name="Lee J."/>
            <person name="Park M."/>
            <person name="Lee H.A."/>
            <person name="Lee H.Y."/>
            <person name="Lee Y."/>
            <person name="Oh S."/>
            <person name="Lee J.H."/>
            <person name="Choi E."/>
            <person name="Choi E."/>
            <person name="Lee S.E."/>
            <person name="Jeon J."/>
            <person name="Kim H."/>
            <person name="Choi G."/>
            <person name="Song H."/>
            <person name="Lee J."/>
            <person name="Lee S.C."/>
            <person name="Kwon J.K."/>
            <person name="Lee H.Y."/>
            <person name="Koo N."/>
            <person name="Hong Y."/>
            <person name="Kim R.W."/>
            <person name="Kang W.H."/>
            <person name="Huh J.H."/>
            <person name="Kang B.C."/>
            <person name="Yang T.J."/>
            <person name="Lee Y.H."/>
            <person name="Bennetzen J.L."/>
            <person name="Choi D."/>
        </authorList>
    </citation>
    <scope>NUCLEOTIDE SEQUENCE [LARGE SCALE GENOMIC DNA]</scope>
    <source>
        <strain evidence="2">cv. CM334</strain>
    </source>
</reference>
<dbReference type="EMBL" id="AYRZ02000004">
    <property type="protein sequence ID" value="PHT83643.1"/>
    <property type="molecule type" value="Genomic_DNA"/>
</dbReference>
<accession>A0A2G2ZNU5</accession>
<protein>
    <recommendedName>
        <fullName evidence="3">Glucan endo-1,3-beta-D-glucosidase</fullName>
    </recommendedName>
</protein>
<comment type="caution">
    <text evidence="1">The sequence shown here is derived from an EMBL/GenBank/DDBJ whole genome shotgun (WGS) entry which is preliminary data.</text>
</comment>
<evidence type="ECO:0008006" key="3">
    <source>
        <dbReference type="Google" id="ProtNLM"/>
    </source>
</evidence>
<sequence>MTLLLWPGQDEMAKCFNLNDTGSPAWAVTDLNVQRMARLFTMMMAFLPNTRIVSIAVGNEVLGGSDNEPEACKARYEELRKRYLDARRGGSRISNLWVAKGFFPTTKLFLGLVMGSTY</sequence>
<reference evidence="1 2" key="1">
    <citation type="journal article" date="2014" name="Nat. Genet.">
        <title>Genome sequence of the hot pepper provides insights into the evolution of pungency in Capsicum species.</title>
        <authorList>
            <person name="Kim S."/>
            <person name="Park M."/>
            <person name="Yeom S.I."/>
            <person name="Kim Y.M."/>
            <person name="Lee J.M."/>
            <person name="Lee H.A."/>
            <person name="Seo E."/>
            <person name="Choi J."/>
            <person name="Cheong K."/>
            <person name="Kim K.T."/>
            <person name="Jung K."/>
            <person name="Lee G.W."/>
            <person name="Oh S.K."/>
            <person name="Bae C."/>
            <person name="Kim S.B."/>
            <person name="Lee H.Y."/>
            <person name="Kim S.Y."/>
            <person name="Kim M.S."/>
            <person name="Kang B.C."/>
            <person name="Jo Y.D."/>
            <person name="Yang H.B."/>
            <person name="Jeong H.J."/>
            <person name="Kang W.H."/>
            <person name="Kwon J.K."/>
            <person name="Shin C."/>
            <person name="Lim J.Y."/>
            <person name="Park J.H."/>
            <person name="Huh J.H."/>
            <person name="Kim J.S."/>
            <person name="Kim B.D."/>
            <person name="Cohen O."/>
            <person name="Paran I."/>
            <person name="Suh M.C."/>
            <person name="Lee S.B."/>
            <person name="Kim Y.K."/>
            <person name="Shin Y."/>
            <person name="Noh S.J."/>
            <person name="Park J."/>
            <person name="Seo Y.S."/>
            <person name="Kwon S.Y."/>
            <person name="Kim H.A."/>
            <person name="Park J.M."/>
            <person name="Kim H.J."/>
            <person name="Choi S.B."/>
            <person name="Bosland P.W."/>
            <person name="Reeves G."/>
            <person name="Jo S.H."/>
            <person name="Lee B.W."/>
            <person name="Cho H.T."/>
            <person name="Choi H.S."/>
            <person name="Lee M.S."/>
            <person name="Yu Y."/>
            <person name="Do Choi Y."/>
            <person name="Park B.S."/>
            <person name="van Deynze A."/>
            <person name="Ashrafi H."/>
            <person name="Hill T."/>
            <person name="Kim W.T."/>
            <person name="Pai H.S."/>
            <person name="Ahn H.K."/>
            <person name="Yeam I."/>
            <person name="Giovannoni J.J."/>
            <person name="Rose J.K."/>
            <person name="Sorensen I."/>
            <person name="Lee S.J."/>
            <person name="Kim R.W."/>
            <person name="Choi I.Y."/>
            <person name="Choi B.S."/>
            <person name="Lim J.S."/>
            <person name="Lee Y.H."/>
            <person name="Choi D."/>
        </authorList>
    </citation>
    <scope>NUCLEOTIDE SEQUENCE [LARGE SCALE GENOMIC DNA]</scope>
    <source>
        <strain evidence="2">cv. CM334</strain>
    </source>
</reference>
<dbReference type="Proteomes" id="UP000222542">
    <property type="component" value="Unassembled WGS sequence"/>
</dbReference>
<keyword evidence="2" id="KW-1185">Reference proteome</keyword>